<dbReference type="RefSeq" id="WP_130857782.1">
    <property type="nucleotide sequence ID" value="NZ_JBHLWO010000002.1"/>
</dbReference>
<evidence type="ECO:0000313" key="2">
    <source>
        <dbReference type="Proteomes" id="UP001589774"/>
    </source>
</evidence>
<comment type="caution">
    <text evidence="1">The sequence shown here is derived from an EMBL/GenBank/DDBJ whole genome shotgun (WGS) entry which is preliminary data.</text>
</comment>
<reference evidence="1 2" key="1">
    <citation type="submission" date="2024-09" db="EMBL/GenBank/DDBJ databases">
        <authorList>
            <person name="Sun Q."/>
            <person name="Mori K."/>
        </authorList>
    </citation>
    <scope>NUCLEOTIDE SEQUENCE [LARGE SCALE GENOMIC DNA]</scope>
    <source>
        <strain evidence="1 2">CCM 7765</strain>
    </source>
</reference>
<evidence type="ECO:0000313" key="1">
    <source>
        <dbReference type="EMBL" id="MFC0319187.1"/>
    </source>
</evidence>
<gene>
    <name evidence="1" type="ORF">ACFFI0_12760</name>
</gene>
<protein>
    <recommendedName>
        <fullName evidence="3">KTSC domain-containing protein</fullName>
    </recommendedName>
</protein>
<evidence type="ECO:0008006" key="3">
    <source>
        <dbReference type="Google" id="ProtNLM"/>
    </source>
</evidence>
<dbReference type="Proteomes" id="UP001589774">
    <property type="component" value="Unassembled WGS sequence"/>
</dbReference>
<sequence>MRAIAELPHKECKISIFSMNQKFIIKFEQGSLEQVYKITEMDVTDGVNGVFQILDEEFVQAIVARFATMRADFKKAYERHEY</sequence>
<proteinExistence type="predicted"/>
<accession>A0ABV6HJW6</accession>
<dbReference type="EMBL" id="JBHLWO010000002">
    <property type="protein sequence ID" value="MFC0319187.1"/>
    <property type="molecule type" value="Genomic_DNA"/>
</dbReference>
<name>A0ABV6HJW6_9SPHI</name>
<keyword evidence="2" id="KW-1185">Reference proteome</keyword>
<organism evidence="1 2">
    <name type="scientific">Olivibacter oleidegradans</name>
    <dbReference type="NCBI Taxonomy" id="760123"/>
    <lineage>
        <taxon>Bacteria</taxon>
        <taxon>Pseudomonadati</taxon>
        <taxon>Bacteroidota</taxon>
        <taxon>Sphingobacteriia</taxon>
        <taxon>Sphingobacteriales</taxon>
        <taxon>Sphingobacteriaceae</taxon>
        <taxon>Olivibacter</taxon>
    </lineage>
</organism>